<dbReference type="SUPFAM" id="SSF89550">
    <property type="entry name" value="PHP domain-like"/>
    <property type="match status" value="1"/>
</dbReference>
<dbReference type="PATRIC" id="fig|999422.3.peg.1145"/>
<organism evidence="2 3">
    <name type="scientific">Segatella maculosa OT 289</name>
    <dbReference type="NCBI Taxonomy" id="999422"/>
    <lineage>
        <taxon>Bacteria</taxon>
        <taxon>Pseudomonadati</taxon>
        <taxon>Bacteroidota</taxon>
        <taxon>Bacteroidia</taxon>
        <taxon>Bacteroidales</taxon>
        <taxon>Prevotellaceae</taxon>
        <taxon>Segatella</taxon>
    </lineage>
</organism>
<keyword evidence="3" id="KW-1185">Reference proteome</keyword>
<dbReference type="PANTHER" id="PTHR32182:SF22">
    <property type="entry name" value="ATP-DEPENDENT ENDONUCLEASE, OLD FAMILY-RELATED"/>
    <property type="match status" value="1"/>
</dbReference>
<dbReference type="Proteomes" id="UP000003167">
    <property type="component" value="Unassembled WGS sequence"/>
</dbReference>
<feature type="coiled-coil region" evidence="1">
    <location>
        <begin position="600"/>
        <end position="637"/>
    </location>
</feature>
<dbReference type="Gene3D" id="3.20.20.140">
    <property type="entry name" value="Metal-dependent hydrolases"/>
    <property type="match status" value="1"/>
</dbReference>
<dbReference type="InterPro" id="IPR016195">
    <property type="entry name" value="Pol/histidinol_Pase-like"/>
</dbReference>
<name>H1HLR9_9BACT</name>
<dbReference type="Gene3D" id="3.40.50.300">
    <property type="entry name" value="P-loop containing nucleotide triphosphate hydrolases"/>
    <property type="match status" value="1"/>
</dbReference>
<dbReference type="HOGENOM" id="CLU_006611_0_1_10"/>
<evidence type="ECO:0008006" key="4">
    <source>
        <dbReference type="Google" id="ProtNLM"/>
    </source>
</evidence>
<dbReference type="SUPFAM" id="SSF52540">
    <property type="entry name" value="P-loop containing nucleoside triphosphate hydrolases"/>
    <property type="match status" value="1"/>
</dbReference>
<evidence type="ECO:0000256" key="1">
    <source>
        <dbReference type="SAM" id="Coils"/>
    </source>
</evidence>
<comment type="caution">
    <text evidence="2">The sequence shown here is derived from an EMBL/GenBank/DDBJ whole genome shotgun (WGS) entry which is preliminary data.</text>
</comment>
<dbReference type="InterPro" id="IPR027417">
    <property type="entry name" value="P-loop_NTPase"/>
</dbReference>
<keyword evidence="1" id="KW-0175">Coiled coil</keyword>
<dbReference type="NCBIfam" id="NF045780">
    <property type="entry name" value="TrlF_fam_ATP"/>
    <property type="match status" value="1"/>
</dbReference>
<dbReference type="STRING" id="999422.HMPREF9944_01113"/>
<dbReference type="OrthoDB" id="9791620at2"/>
<dbReference type="GO" id="GO:0006302">
    <property type="term" value="P:double-strand break repair"/>
    <property type="evidence" value="ECO:0007669"/>
    <property type="project" value="TreeGrafter"/>
</dbReference>
<protein>
    <recommendedName>
        <fullName evidence="4">ATPase involved in DNA repair</fullName>
    </recommendedName>
</protein>
<dbReference type="AlphaFoldDB" id="H1HLR9"/>
<feature type="coiled-coil region" evidence="1">
    <location>
        <begin position="485"/>
        <end position="519"/>
    </location>
</feature>
<dbReference type="EMBL" id="AGEK01000020">
    <property type="protein sequence ID" value="EHO71667.1"/>
    <property type="molecule type" value="Genomic_DNA"/>
</dbReference>
<dbReference type="GeneID" id="66710285"/>
<proteinExistence type="predicted"/>
<sequence>MKEHIVFERGSEWRKWDLHLHTPGTAKNDGFKGDDIWEEYITSIEKSDVRVFGITDYFSMKNYLKVKSYQEKGRLKDKLILPNIELRIQPVTGSGIPINIHAIFDPTLTEEEIEREFFRDLKFEYKESTYSCTSQDLCNLGRVIAEDPLCPEESAIKKGIGSFSIAYSLLKKIFDKSFFHNRLIVGTANSSNDGMSGLLKQEAGLQPAREEICRMSDFIFSGNLNDIDYFLGKKTSIDEVINTYGNLKPCVIGSDAHSMDKVGVFPNNRITWIKADPTFEGLKQVIFEPEERIRISETCPDTKFDYNVIDYVELNKAGTWHQKIYLNQNLNTIIGGRSTGKSTLLSSIAYKFDAIEEIEHKDYISSLSDYIRVFWRDGNESYQRDIEFFPQNYISKIADTKSDELLLDILLGNEEKKQRYEVYLSKRAEQFSMIQTQVALLFEKKRLCLEKVAYIKGIGDIEGIKHEIDKQQSFRNEIQAKLSDKKDILETYEEIEKKLNVLKVQQQSYKQEIDFLNQLSQKDFLNLNSSISLLSLPKDTMDLLSQKINQVINQANKSIKEEIGNQIINKSNAYKKVSHDINTTLEKEEYKQGKQIFTDNKNLNEIIKNLDALNKKLAQIKKEIESLTTLQKEYEEIGHSIIKHHLEYLDIMNDIASHMRMQHEGVKLTSEIALKNGLETALNESISLRSGAMNDFIKQIVDGYRKTTKTDIELSVKTLINSGMEDKLTLKGNASVQSLITRILSECWFELKLNVEYDGDNLKDMSPGKRSFVILKLLLDFSDKKCPILIDQPEDNLDNRAIYNELVKYIRSKKKERQIILVTHNPNIVVGADAEEIIIANQNGKNSPNRDSIKFEYVSGSIENRKAKDINGTDSPILQRCGIREHVCDILEGGEIAFKHREHKYGFHNL</sequence>
<evidence type="ECO:0000313" key="2">
    <source>
        <dbReference type="EMBL" id="EHO71667.1"/>
    </source>
</evidence>
<accession>H1HLR9</accession>
<dbReference type="PANTHER" id="PTHR32182">
    <property type="entry name" value="DNA REPLICATION AND REPAIR PROTEIN RECF"/>
    <property type="match status" value="1"/>
</dbReference>
<gene>
    <name evidence="2" type="ORF">HMPREF9944_01113</name>
</gene>
<dbReference type="RefSeq" id="WP_008564981.1">
    <property type="nucleotide sequence ID" value="NZ_JH594502.1"/>
</dbReference>
<evidence type="ECO:0000313" key="3">
    <source>
        <dbReference type="Proteomes" id="UP000003167"/>
    </source>
</evidence>
<dbReference type="InterPro" id="IPR054787">
    <property type="entry name" value="TrlF_ATPase"/>
</dbReference>
<dbReference type="GO" id="GO:0000731">
    <property type="term" value="P:DNA synthesis involved in DNA repair"/>
    <property type="evidence" value="ECO:0007669"/>
    <property type="project" value="TreeGrafter"/>
</dbReference>
<reference evidence="2 3" key="1">
    <citation type="submission" date="2011-12" db="EMBL/GenBank/DDBJ databases">
        <title>The Genome Sequence of Prevotella maculosa OT 289.</title>
        <authorList>
            <consortium name="The Broad Institute Genome Sequencing Platform"/>
            <person name="Earl A."/>
            <person name="Ward D."/>
            <person name="Feldgarden M."/>
            <person name="Gevers D."/>
            <person name="Izard J."/>
            <person name="Blanton J.M."/>
            <person name="Mathney J."/>
            <person name="Tanner A.C."/>
            <person name="Dewhirst F.E."/>
            <person name="Young S.K."/>
            <person name="Zeng Q."/>
            <person name="Gargeya S."/>
            <person name="Fitzgerald M."/>
            <person name="Haas B."/>
            <person name="Abouelleil A."/>
            <person name="Alvarado L."/>
            <person name="Arachchi H.M."/>
            <person name="Berlin A."/>
            <person name="Chapman S.B."/>
            <person name="Gearin G."/>
            <person name="Goldberg J."/>
            <person name="Griggs A."/>
            <person name="Gujja S."/>
            <person name="Hansen M."/>
            <person name="Heiman D."/>
            <person name="Howarth C."/>
            <person name="Larimer J."/>
            <person name="Lui A."/>
            <person name="MacDonald P.J.P."/>
            <person name="McCowen C."/>
            <person name="Montmayeur A."/>
            <person name="Murphy C."/>
            <person name="Neiman D."/>
            <person name="Pearson M."/>
            <person name="Priest M."/>
            <person name="Roberts A."/>
            <person name="Saif S."/>
            <person name="Shea T."/>
            <person name="Sisk P."/>
            <person name="Stolte C."/>
            <person name="Sykes S."/>
            <person name="Wortman J."/>
            <person name="Nusbaum C."/>
            <person name="Birren B."/>
        </authorList>
    </citation>
    <scope>NUCLEOTIDE SEQUENCE [LARGE SCALE GENOMIC DNA]</scope>
    <source>
        <strain evidence="2 3">OT 289</strain>
    </source>
</reference>